<comment type="caution">
    <text evidence="3">The sequence shown here is derived from an EMBL/GenBank/DDBJ whole genome shotgun (WGS) entry which is preliminary data.</text>
</comment>
<dbReference type="Proteomes" id="UP001287356">
    <property type="component" value="Unassembled WGS sequence"/>
</dbReference>
<evidence type="ECO:0000256" key="2">
    <source>
        <dbReference type="SAM" id="Phobius"/>
    </source>
</evidence>
<sequence>MPEMCLWFSMLGGSVLLPAPLWWMAWSCYVPARRQHLGAPRGLRVFFGYGLLTVFSTILLYTCLVYGVHSASALADPFNGAQQAGSWAVRETLVAVVTCNLPMVFPLVNRWVPSVVDRVIALILLQGSDSTDNDSNNTNNNANTNINDNGNPFQDGPELVGPRSAVAEEDVFMGIDKPCNQLELDRLWEAVLSLKSLNDRRLARQRQQDEVRLAQAQVAGFFKDTVLKFKMYVDPRKVDEIKWPHDNAIFTNYIIRADADDEEEEDSGSGSNHLEIPIAVAPVAKDSTRNGANKPKRSVLYPVYKAFLIRSPYFETIFSNGFIEAKDKE</sequence>
<reference evidence="3" key="2">
    <citation type="submission" date="2023-06" db="EMBL/GenBank/DDBJ databases">
        <authorList>
            <consortium name="Lawrence Berkeley National Laboratory"/>
            <person name="Haridas S."/>
            <person name="Hensen N."/>
            <person name="Bonometti L."/>
            <person name="Westerberg I."/>
            <person name="Brannstrom I.O."/>
            <person name="Guillou S."/>
            <person name="Cros-Aarteil S."/>
            <person name="Calhoun S."/>
            <person name="Kuo A."/>
            <person name="Mondo S."/>
            <person name="Pangilinan J."/>
            <person name="Riley R."/>
            <person name="Labutti K."/>
            <person name="Andreopoulos B."/>
            <person name="Lipzen A."/>
            <person name="Chen C."/>
            <person name="Yanf M."/>
            <person name="Daum C."/>
            <person name="Ng V."/>
            <person name="Clum A."/>
            <person name="Steindorff A."/>
            <person name="Ohm R."/>
            <person name="Martin F."/>
            <person name="Silar P."/>
            <person name="Natvig D."/>
            <person name="Lalanne C."/>
            <person name="Gautier V."/>
            <person name="Ament-Velasquez S.L."/>
            <person name="Kruys A."/>
            <person name="Hutchinson M.I."/>
            <person name="Powell A.J."/>
            <person name="Barry K."/>
            <person name="Miller A.N."/>
            <person name="Grigoriev I.V."/>
            <person name="Debuchy R."/>
            <person name="Gladieux P."/>
            <person name="Thoren M.H."/>
            <person name="Johannesson H."/>
        </authorList>
    </citation>
    <scope>NUCLEOTIDE SEQUENCE</scope>
    <source>
        <strain evidence="3">CBS 958.72</strain>
    </source>
</reference>
<protein>
    <recommendedName>
        <fullName evidence="5">BTB domain-containing protein</fullName>
    </recommendedName>
</protein>
<dbReference type="EMBL" id="JAULSN010000009">
    <property type="protein sequence ID" value="KAK3364876.1"/>
    <property type="molecule type" value="Genomic_DNA"/>
</dbReference>
<gene>
    <name evidence="3" type="ORF">B0T24DRAFT_598204</name>
</gene>
<feature type="region of interest" description="Disordered" evidence="1">
    <location>
        <begin position="131"/>
        <end position="151"/>
    </location>
</feature>
<evidence type="ECO:0008006" key="5">
    <source>
        <dbReference type="Google" id="ProtNLM"/>
    </source>
</evidence>
<name>A0AAE0JW91_9PEZI</name>
<dbReference type="AlphaFoldDB" id="A0AAE0JW91"/>
<keyword evidence="2" id="KW-1133">Transmembrane helix</keyword>
<reference evidence="3" key="1">
    <citation type="journal article" date="2023" name="Mol. Phylogenet. Evol.">
        <title>Genome-scale phylogeny and comparative genomics of the fungal order Sordariales.</title>
        <authorList>
            <person name="Hensen N."/>
            <person name="Bonometti L."/>
            <person name="Westerberg I."/>
            <person name="Brannstrom I.O."/>
            <person name="Guillou S."/>
            <person name="Cros-Aarteil S."/>
            <person name="Calhoun S."/>
            <person name="Haridas S."/>
            <person name="Kuo A."/>
            <person name="Mondo S."/>
            <person name="Pangilinan J."/>
            <person name="Riley R."/>
            <person name="LaButti K."/>
            <person name="Andreopoulos B."/>
            <person name="Lipzen A."/>
            <person name="Chen C."/>
            <person name="Yan M."/>
            <person name="Daum C."/>
            <person name="Ng V."/>
            <person name="Clum A."/>
            <person name="Steindorff A."/>
            <person name="Ohm R.A."/>
            <person name="Martin F."/>
            <person name="Silar P."/>
            <person name="Natvig D.O."/>
            <person name="Lalanne C."/>
            <person name="Gautier V."/>
            <person name="Ament-Velasquez S.L."/>
            <person name="Kruys A."/>
            <person name="Hutchinson M.I."/>
            <person name="Powell A.J."/>
            <person name="Barry K."/>
            <person name="Miller A.N."/>
            <person name="Grigoriev I.V."/>
            <person name="Debuchy R."/>
            <person name="Gladieux P."/>
            <person name="Hiltunen Thoren M."/>
            <person name="Johannesson H."/>
        </authorList>
    </citation>
    <scope>NUCLEOTIDE SEQUENCE</scope>
    <source>
        <strain evidence="3">CBS 958.72</strain>
    </source>
</reference>
<evidence type="ECO:0000313" key="4">
    <source>
        <dbReference type="Proteomes" id="UP001287356"/>
    </source>
</evidence>
<organism evidence="3 4">
    <name type="scientific">Lasiosphaeria ovina</name>
    <dbReference type="NCBI Taxonomy" id="92902"/>
    <lineage>
        <taxon>Eukaryota</taxon>
        <taxon>Fungi</taxon>
        <taxon>Dikarya</taxon>
        <taxon>Ascomycota</taxon>
        <taxon>Pezizomycotina</taxon>
        <taxon>Sordariomycetes</taxon>
        <taxon>Sordariomycetidae</taxon>
        <taxon>Sordariales</taxon>
        <taxon>Lasiosphaeriaceae</taxon>
        <taxon>Lasiosphaeria</taxon>
    </lineage>
</organism>
<feature type="transmembrane region" description="Helical" evidence="2">
    <location>
        <begin position="46"/>
        <end position="68"/>
    </location>
</feature>
<keyword evidence="2" id="KW-0812">Transmembrane</keyword>
<proteinExistence type="predicted"/>
<feature type="transmembrane region" description="Helical" evidence="2">
    <location>
        <begin position="6"/>
        <end position="25"/>
    </location>
</feature>
<evidence type="ECO:0000256" key="1">
    <source>
        <dbReference type="SAM" id="MobiDB-lite"/>
    </source>
</evidence>
<keyword evidence="2" id="KW-0472">Membrane</keyword>
<evidence type="ECO:0000313" key="3">
    <source>
        <dbReference type="EMBL" id="KAK3364876.1"/>
    </source>
</evidence>
<keyword evidence="4" id="KW-1185">Reference proteome</keyword>
<accession>A0AAE0JW91</accession>